<dbReference type="UniPathway" id="UPA00344"/>
<dbReference type="OrthoDB" id="6777263at2759"/>
<gene>
    <name evidence="5" type="ORF">ANIA_09038</name>
</gene>
<dbReference type="Pfam" id="PF00994">
    <property type="entry name" value="MoCF_biosynth"/>
    <property type="match status" value="1"/>
</dbReference>
<dbReference type="GeneID" id="2868239"/>
<dbReference type="GO" id="GO:0005524">
    <property type="term" value="F:ATP binding"/>
    <property type="evidence" value="ECO:0007669"/>
    <property type="project" value="UniProtKB-UniRule"/>
</dbReference>
<dbReference type="GO" id="GO:0005829">
    <property type="term" value="C:cytosol"/>
    <property type="evidence" value="ECO:0000318"/>
    <property type="project" value="GO_Central"/>
</dbReference>
<dbReference type="InterPro" id="IPR036688">
    <property type="entry name" value="MoeA_C_domain_IV_sf"/>
</dbReference>
<dbReference type="Proteomes" id="UP000000560">
    <property type="component" value="Chromosome VII"/>
</dbReference>
<dbReference type="STRING" id="227321.Q5ARP2"/>
<accession>C8VKR1</accession>
<evidence type="ECO:0000256" key="3">
    <source>
        <dbReference type="RuleBase" id="RU365090"/>
    </source>
</evidence>
<sequence length="442" mass="48418">MALSYADAVWLVKTEAQRHASLQRERCSIYSACDRVAAERITSPISTPEYDTSAMDGFALSSTATETASPETPVTFNVMATTTAGDRPYPAADSLRDAKDSIPPCVEIMTGAPFPTGQEWERFDCSVPIEEVVVQEDRCPPSQRRYVSVCKPARRWQHRRFAGGDFTQGDRIIEAGDCIQPQHIMAMASVGLREIPVLRRPRIAVFSTGSELMSDASKAHQFMIYDANGPYLTSILRQWGFDVVFRGVLQDDSAAMEESIVRALDYGYDMIVTSGAVSAGRCDIIPGLVKRIGGRTVFHKVAVKPGHPILFAMLPPPRETGETAFFGLPGNTVAAAACLRFFALPYLRTLQRQSPEEPKAAALRLSNGETEPCNGAAGKVLTFREAPDIFRPAISTQSGQVWIIDDHSPGKTRPFLQANCWAHIPSGVSEMRAGSRVDIYPL</sequence>
<dbReference type="Gene3D" id="3.90.105.10">
    <property type="entry name" value="Molybdopterin biosynthesis moea protein, domain 2"/>
    <property type="match status" value="1"/>
</dbReference>
<dbReference type="SUPFAM" id="SSF63867">
    <property type="entry name" value="MoeA C-terminal domain-like"/>
    <property type="match status" value="1"/>
</dbReference>
<keyword evidence="3" id="KW-0808">Transferase</keyword>
<dbReference type="VEuPathDB" id="FungiDB:AN9038"/>
<dbReference type="SUPFAM" id="SSF53218">
    <property type="entry name" value="Molybdenum cofactor biosynthesis proteins"/>
    <property type="match status" value="1"/>
</dbReference>
<evidence type="ECO:0000313" key="6">
    <source>
        <dbReference type="Proteomes" id="UP000000560"/>
    </source>
</evidence>
<dbReference type="GO" id="GO:0046872">
    <property type="term" value="F:metal ion binding"/>
    <property type="evidence" value="ECO:0007669"/>
    <property type="project" value="UniProtKB-UniRule"/>
</dbReference>
<dbReference type="InterPro" id="IPR001453">
    <property type="entry name" value="MoaB/Mog_dom"/>
</dbReference>
<dbReference type="KEGG" id="ani:ANIA_09038"/>
<dbReference type="FunFam" id="3.40.980.10:FF:000015">
    <property type="entry name" value="Molybdopterin molybdenumtransferase"/>
    <property type="match status" value="1"/>
</dbReference>
<keyword evidence="3" id="KW-0501">Molybdenum cofactor biosynthesis</keyword>
<dbReference type="GO" id="GO:0005737">
    <property type="term" value="C:cytoplasm"/>
    <property type="evidence" value="ECO:0000318"/>
    <property type="project" value="GO_Central"/>
</dbReference>
<dbReference type="RefSeq" id="XP_682307.1">
    <property type="nucleotide sequence ID" value="XM_677215.2"/>
</dbReference>
<feature type="domain" description="MoaB/Mog" evidence="4">
    <location>
        <begin position="204"/>
        <end position="349"/>
    </location>
</feature>
<dbReference type="GO" id="GO:0061598">
    <property type="term" value="F:molybdopterin adenylyltransferase activity"/>
    <property type="evidence" value="ECO:0007669"/>
    <property type="project" value="UniProtKB-UniRule"/>
</dbReference>
<dbReference type="InterPro" id="IPR036135">
    <property type="entry name" value="MoeA_linker/N_sf"/>
</dbReference>
<comment type="function">
    <text evidence="3">Catalyzes two steps in the biosynthesis of the molybdenum cofactor. In the first step, molybdopterin is adenylated. Subsequently, molybdate is inserted into adenylated molybdopterin and AMP is released.</text>
</comment>
<dbReference type="eggNOG" id="KOG2371">
    <property type="taxonomic scope" value="Eukaryota"/>
</dbReference>
<comment type="catalytic activity">
    <reaction evidence="3">
        <text>adenylyl-molybdopterin + molybdate = Mo-molybdopterin + AMP + H(+)</text>
        <dbReference type="Rhea" id="RHEA:35047"/>
        <dbReference type="ChEBI" id="CHEBI:15378"/>
        <dbReference type="ChEBI" id="CHEBI:36264"/>
        <dbReference type="ChEBI" id="CHEBI:62727"/>
        <dbReference type="ChEBI" id="CHEBI:71302"/>
        <dbReference type="ChEBI" id="CHEBI:456215"/>
    </reaction>
</comment>
<protein>
    <recommendedName>
        <fullName evidence="2">molybdopterin adenylyltransferase</fullName>
        <ecNumber evidence="2">2.7.7.75</ecNumber>
    </recommendedName>
</protein>
<dbReference type="PANTHER" id="PTHR10192:SF30">
    <property type="entry name" value="MOLYBDOPTERIN ADENYLYLTRANSFERASE"/>
    <property type="match status" value="1"/>
</dbReference>
<dbReference type="InterPro" id="IPR036425">
    <property type="entry name" value="MoaB/Mog-like_dom_sf"/>
</dbReference>
<keyword evidence="3" id="KW-0500">Molybdenum</keyword>
<evidence type="ECO:0000256" key="2">
    <source>
        <dbReference type="ARBA" id="ARBA00012509"/>
    </source>
</evidence>
<dbReference type="GO" id="GO:0061599">
    <property type="term" value="F:molybdopterin molybdotransferase activity"/>
    <property type="evidence" value="ECO:0000318"/>
    <property type="project" value="GO_Central"/>
</dbReference>
<keyword evidence="6" id="KW-1185">Reference proteome</keyword>
<dbReference type="InParanoid" id="Q5ARP2"/>
<proteinExistence type="inferred from homology"/>
<dbReference type="PANTHER" id="PTHR10192">
    <property type="entry name" value="MOLYBDOPTERIN BIOSYNTHESIS PROTEIN"/>
    <property type="match status" value="1"/>
</dbReference>
<comment type="similarity">
    <text evidence="1">In the C-terminal section; belongs to the MoeA family.</text>
</comment>
<dbReference type="Gene3D" id="3.40.980.10">
    <property type="entry name" value="MoaB/Mog-like domain"/>
    <property type="match status" value="1"/>
</dbReference>
<dbReference type="SMART" id="SM00852">
    <property type="entry name" value="MoCF_biosynth"/>
    <property type="match status" value="1"/>
</dbReference>
<evidence type="ECO:0000256" key="1">
    <source>
        <dbReference type="ARBA" id="ARBA00008339"/>
    </source>
</evidence>
<dbReference type="CDD" id="cd00887">
    <property type="entry name" value="MoeA"/>
    <property type="match status" value="1"/>
</dbReference>
<comment type="pathway">
    <text evidence="3">Cofactor biosynthesis; molybdopterin biosynthesis.</text>
</comment>
<dbReference type="FunFam" id="2.170.190.11:FF:000006">
    <property type="entry name" value="Molybdopterin molybdenumtransferase"/>
    <property type="match status" value="1"/>
</dbReference>
<dbReference type="InterPro" id="IPR005110">
    <property type="entry name" value="MoeA_linker/N"/>
</dbReference>
<dbReference type="OMA" id="TEYQRGI"/>
<reference evidence="6" key="1">
    <citation type="journal article" date="2005" name="Nature">
        <title>Sequencing of Aspergillus nidulans and comparative analysis with A. fumigatus and A. oryzae.</title>
        <authorList>
            <person name="Galagan J.E."/>
            <person name="Calvo S.E."/>
            <person name="Cuomo C."/>
            <person name="Ma L.J."/>
            <person name="Wortman J.R."/>
            <person name="Batzoglou S."/>
            <person name="Lee S.I."/>
            <person name="Basturkmen M."/>
            <person name="Spevak C.C."/>
            <person name="Clutterbuck J."/>
            <person name="Kapitonov V."/>
            <person name="Jurka J."/>
            <person name="Scazzocchio C."/>
            <person name="Farman M."/>
            <person name="Butler J."/>
            <person name="Purcell S."/>
            <person name="Harris S."/>
            <person name="Braus G.H."/>
            <person name="Draht O."/>
            <person name="Busch S."/>
            <person name="D'Enfert C."/>
            <person name="Bouchier C."/>
            <person name="Goldman G.H."/>
            <person name="Bell-Pedersen D."/>
            <person name="Griffiths-Jones S."/>
            <person name="Doonan J.H."/>
            <person name="Yu J."/>
            <person name="Vienken K."/>
            <person name="Pain A."/>
            <person name="Freitag M."/>
            <person name="Selker E.U."/>
            <person name="Archer D.B."/>
            <person name="Penalva M.A."/>
            <person name="Oakley B.R."/>
            <person name="Momany M."/>
            <person name="Tanaka T."/>
            <person name="Kumagai T."/>
            <person name="Asai K."/>
            <person name="Machida M."/>
            <person name="Nierman W.C."/>
            <person name="Denning D.W."/>
            <person name="Caddick M."/>
            <person name="Hynes M."/>
            <person name="Paoletti M."/>
            <person name="Fischer R."/>
            <person name="Miller B."/>
            <person name="Dyer P."/>
            <person name="Sachs M.S."/>
            <person name="Osmani S.A."/>
            <person name="Birren B.W."/>
        </authorList>
    </citation>
    <scope>NUCLEOTIDE SEQUENCE [LARGE SCALE GENOMIC DNA]</scope>
    <source>
        <strain evidence="6">FGSC A4 / ATCC 38163 / CBS 112.46 / NRRL 194 / M139</strain>
    </source>
</reference>
<dbReference type="SUPFAM" id="SSF63882">
    <property type="entry name" value="MoeA N-terminal region -like"/>
    <property type="match status" value="1"/>
</dbReference>
<comment type="cofactor">
    <cofactor evidence="3">
        <name>Mg(2+)</name>
        <dbReference type="ChEBI" id="CHEBI:18420"/>
    </cofactor>
</comment>
<evidence type="ECO:0000313" key="5">
    <source>
        <dbReference type="EMBL" id="CBF84414.1"/>
    </source>
</evidence>
<dbReference type="GO" id="GO:0006777">
    <property type="term" value="P:Mo-molybdopterin cofactor biosynthetic process"/>
    <property type="evidence" value="ECO:0000318"/>
    <property type="project" value="GO_Central"/>
</dbReference>
<comment type="catalytic activity">
    <reaction evidence="3">
        <text>molybdopterin + ATP + H(+) = adenylyl-molybdopterin + diphosphate</text>
        <dbReference type="Rhea" id="RHEA:31331"/>
        <dbReference type="ChEBI" id="CHEBI:15378"/>
        <dbReference type="ChEBI" id="CHEBI:30616"/>
        <dbReference type="ChEBI" id="CHEBI:33019"/>
        <dbReference type="ChEBI" id="CHEBI:58698"/>
        <dbReference type="ChEBI" id="CHEBI:62727"/>
    </reaction>
</comment>
<keyword evidence="3" id="KW-0479">Metal-binding</keyword>
<dbReference type="Gene3D" id="2.170.190.11">
    <property type="entry name" value="Molybdopterin biosynthesis moea protein, domain 3"/>
    <property type="match status" value="1"/>
</dbReference>
<name>Q5ARP2_EMENI</name>
<dbReference type="HOGENOM" id="CLU_010186_0_0_1"/>
<organism evidence="5 6">
    <name type="scientific">Emericella nidulans (strain FGSC A4 / ATCC 38163 / CBS 112.46 / NRRL 194 / M139)</name>
    <name type="common">Aspergillus nidulans</name>
    <dbReference type="NCBI Taxonomy" id="227321"/>
    <lineage>
        <taxon>Eukaryota</taxon>
        <taxon>Fungi</taxon>
        <taxon>Dikarya</taxon>
        <taxon>Ascomycota</taxon>
        <taxon>Pezizomycotina</taxon>
        <taxon>Eurotiomycetes</taxon>
        <taxon>Eurotiomycetidae</taxon>
        <taxon>Eurotiales</taxon>
        <taxon>Aspergillaceae</taxon>
        <taxon>Aspergillus</taxon>
        <taxon>Aspergillus subgen. Nidulantes</taxon>
    </lineage>
</organism>
<dbReference type="InterPro" id="IPR038987">
    <property type="entry name" value="MoeA-like"/>
</dbReference>
<evidence type="ECO:0000259" key="4">
    <source>
        <dbReference type="SMART" id="SM00852"/>
    </source>
</evidence>
<dbReference type="AlphaFoldDB" id="Q5ARP2"/>
<comment type="similarity">
    <text evidence="3">Belongs to the MoeA family.</text>
</comment>
<accession>Q5ARP2</accession>
<dbReference type="EMBL" id="BN001307">
    <property type="protein sequence ID" value="CBF84414.1"/>
    <property type="molecule type" value="Genomic_DNA"/>
</dbReference>
<dbReference type="Gene3D" id="2.40.340.10">
    <property type="entry name" value="MoeA, C-terminal, domain IV"/>
    <property type="match status" value="1"/>
</dbReference>
<dbReference type="EC" id="2.7.7.75" evidence="2"/>
<keyword evidence="3" id="KW-0460">Magnesium</keyword>
<reference evidence="6" key="2">
    <citation type="journal article" date="2009" name="Fungal Genet. Biol.">
        <title>The 2008 update of the Aspergillus nidulans genome annotation: a community effort.</title>
        <authorList>
            <person name="Wortman J.R."/>
            <person name="Gilsenan J.M."/>
            <person name="Joardar V."/>
            <person name="Deegan J."/>
            <person name="Clutterbuck J."/>
            <person name="Andersen M.R."/>
            <person name="Archer D."/>
            <person name="Bencina M."/>
            <person name="Braus G."/>
            <person name="Coutinho P."/>
            <person name="von Dohren H."/>
            <person name="Doonan J."/>
            <person name="Driessen A.J."/>
            <person name="Durek P."/>
            <person name="Espeso E."/>
            <person name="Fekete E."/>
            <person name="Flipphi M."/>
            <person name="Estrada C.G."/>
            <person name="Geysens S."/>
            <person name="Goldman G."/>
            <person name="de Groot P.W."/>
            <person name="Hansen K."/>
            <person name="Harris S.D."/>
            <person name="Heinekamp T."/>
            <person name="Helmstaedt K."/>
            <person name="Henrissat B."/>
            <person name="Hofmann G."/>
            <person name="Homan T."/>
            <person name="Horio T."/>
            <person name="Horiuchi H."/>
            <person name="James S."/>
            <person name="Jones M."/>
            <person name="Karaffa L."/>
            <person name="Karanyi Z."/>
            <person name="Kato M."/>
            <person name="Keller N."/>
            <person name="Kelly D.E."/>
            <person name="Kiel J.A."/>
            <person name="Kim J.M."/>
            <person name="van der Klei I.J."/>
            <person name="Klis F.M."/>
            <person name="Kovalchuk A."/>
            <person name="Krasevec N."/>
            <person name="Kubicek C.P."/>
            <person name="Liu B."/>
            <person name="Maccabe A."/>
            <person name="Meyer V."/>
            <person name="Mirabito P."/>
            <person name="Miskei M."/>
            <person name="Mos M."/>
            <person name="Mullins J."/>
            <person name="Nelson D.R."/>
            <person name="Nielsen J."/>
            <person name="Oakley B.R."/>
            <person name="Osmani S.A."/>
            <person name="Pakula T."/>
            <person name="Paszewski A."/>
            <person name="Paulsen I."/>
            <person name="Pilsyk S."/>
            <person name="Pocsi I."/>
            <person name="Punt P.J."/>
            <person name="Ram A.F."/>
            <person name="Ren Q."/>
            <person name="Robellet X."/>
            <person name="Robson G."/>
            <person name="Seiboth B."/>
            <person name="van Solingen P."/>
            <person name="Specht T."/>
            <person name="Sun J."/>
            <person name="Taheri-Talesh N."/>
            <person name="Takeshita N."/>
            <person name="Ussery D."/>
            <person name="vanKuyk P.A."/>
            <person name="Visser H."/>
            <person name="van de Vondervoort P.J."/>
            <person name="de Vries R.P."/>
            <person name="Walton J."/>
            <person name="Xiang X."/>
            <person name="Xiong Y."/>
            <person name="Zeng A.P."/>
            <person name="Brandt B.W."/>
            <person name="Cornell M.J."/>
            <person name="van den Hondel C.A."/>
            <person name="Visser J."/>
            <person name="Oliver S.G."/>
            <person name="Turner G."/>
        </authorList>
    </citation>
    <scope>GENOME REANNOTATION</scope>
    <source>
        <strain evidence="6">FGSC A4 / ATCC 38163 / CBS 112.46 / NRRL 194 / M139</strain>
    </source>
</reference>
<dbReference type="Pfam" id="PF03453">
    <property type="entry name" value="MoeA_N"/>
    <property type="match status" value="1"/>
</dbReference>